<protein>
    <submittedName>
        <fullName evidence="3">Alpha/beta fold hydrolase</fullName>
    </submittedName>
</protein>
<feature type="domain" description="AB hydrolase-1" evidence="2">
    <location>
        <begin position="37"/>
        <end position="273"/>
    </location>
</feature>
<dbReference type="InterPro" id="IPR029058">
    <property type="entry name" value="AB_hydrolase_fold"/>
</dbReference>
<dbReference type="GO" id="GO:0016787">
    <property type="term" value="F:hydrolase activity"/>
    <property type="evidence" value="ECO:0007669"/>
    <property type="project" value="UniProtKB-KW"/>
</dbReference>
<dbReference type="EMBL" id="JAABOP010000002">
    <property type="protein sequence ID" value="NER10788.1"/>
    <property type="molecule type" value="Genomic_DNA"/>
</dbReference>
<feature type="chain" id="PRO_5026944777" evidence="1">
    <location>
        <begin position="20"/>
        <end position="282"/>
    </location>
</feature>
<evidence type="ECO:0000313" key="3">
    <source>
        <dbReference type="EMBL" id="NER10788.1"/>
    </source>
</evidence>
<proteinExistence type="predicted"/>
<evidence type="ECO:0000256" key="1">
    <source>
        <dbReference type="SAM" id="SignalP"/>
    </source>
</evidence>
<evidence type="ECO:0000313" key="4">
    <source>
        <dbReference type="Proteomes" id="UP000468443"/>
    </source>
</evidence>
<sequence>MKKFALLLLNLIVITQIWAQENTEAFQVKVTGEGAPVILIPGFTVPGEIWDPLVSELEKQYECHVVTLAGFGGVKPLEFPWLPKINNALEKYLQTKDLKNVTVIGHSLGGTIATWLASREGARLSRIILVDALPAAGALMFPDYSPEKLSYDSLYNTQQLNMSEADFEQMAGFMTPGMSLNPEGRGRIKSWILEADRKTYVYGYTDYLKLDMREDLKKIDIPVIILAADHPFGREAVEQTYRNQYANLPAYELIIAENAAHFLMLDQPEWFSEQIHRALSSH</sequence>
<reference evidence="3 4" key="1">
    <citation type="submission" date="2020-01" db="EMBL/GenBank/DDBJ databases">
        <title>Muriicola jejuensis KCTC 22299.</title>
        <authorList>
            <person name="Wang G."/>
        </authorList>
    </citation>
    <scope>NUCLEOTIDE SEQUENCE [LARGE SCALE GENOMIC DNA]</scope>
    <source>
        <strain evidence="3 4">KCTC 22299</strain>
    </source>
</reference>
<comment type="caution">
    <text evidence="3">The sequence shown here is derived from an EMBL/GenBank/DDBJ whole genome shotgun (WGS) entry which is preliminary data.</text>
</comment>
<keyword evidence="3" id="KW-0378">Hydrolase</keyword>
<name>A0A6P0UG76_9FLAO</name>
<dbReference type="SUPFAM" id="SSF53474">
    <property type="entry name" value="alpha/beta-Hydrolases"/>
    <property type="match status" value="1"/>
</dbReference>
<dbReference type="RefSeq" id="WP_163693132.1">
    <property type="nucleotide sequence ID" value="NZ_FXTW01000002.1"/>
</dbReference>
<feature type="signal peptide" evidence="1">
    <location>
        <begin position="1"/>
        <end position="19"/>
    </location>
</feature>
<dbReference type="Pfam" id="PF12697">
    <property type="entry name" value="Abhydrolase_6"/>
    <property type="match status" value="1"/>
</dbReference>
<dbReference type="InterPro" id="IPR000073">
    <property type="entry name" value="AB_hydrolase_1"/>
</dbReference>
<keyword evidence="4" id="KW-1185">Reference proteome</keyword>
<accession>A0A6P0UG76</accession>
<organism evidence="3 4">
    <name type="scientific">Muriicola jejuensis</name>
    <dbReference type="NCBI Taxonomy" id="504488"/>
    <lineage>
        <taxon>Bacteria</taxon>
        <taxon>Pseudomonadati</taxon>
        <taxon>Bacteroidota</taxon>
        <taxon>Flavobacteriia</taxon>
        <taxon>Flavobacteriales</taxon>
        <taxon>Flavobacteriaceae</taxon>
        <taxon>Muriicola</taxon>
    </lineage>
</organism>
<dbReference type="InterPro" id="IPR050266">
    <property type="entry name" value="AB_hydrolase_sf"/>
</dbReference>
<evidence type="ECO:0000259" key="2">
    <source>
        <dbReference type="Pfam" id="PF12697"/>
    </source>
</evidence>
<dbReference type="PANTHER" id="PTHR43798">
    <property type="entry name" value="MONOACYLGLYCEROL LIPASE"/>
    <property type="match status" value="1"/>
</dbReference>
<keyword evidence="1" id="KW-0732">Signal</keyword>
<dbReference type="Gene3D" id="3.40.50.1820">
    <property type="entry name" value="alpha/beta hydrolase"/>
    <property type="match status" value="1"/>
</dbReference>
<dbReference type="AlphaFoldDB" id="A0A6P0UG76"/>
<dbReference type="Proteomes" id="UP000468443">
    <property type="component" value="Unassembled WGS sequence"/>
</dbReference>
<gene>
    <name evidence="3" type="ORF">GWK09_09695</name>
</gene>